<dbReference type="InterPro" id="IPR036390">
    <property type="entry name" value="WH_DNA-bd_sf"/>
</dbReference>
<keyword evidence="4" id="KW-0804">Transcription</keyword>
<name>A0ABT4YSG3_9VIBR</name>
<dbReference type="Pfam" id="PF03466">
    <property type="entry name" value="LysR_substrate"/>
    <property type="match status" value="1"/>
</dbReference>
<dbReference type="InterPro" id="IPR036388">
    <property type="entry name" value="WH-like_DNA-bd_sf"/>
</dbReference>
<organism evidence="6 7">
    <name type="scientific">Vibrio algarum</name>
    <dbReference type="NCBI Taxonomy" id="3020714"/>
    <lineage>
        <taxon>Bacteria</taxon>
        <taxon>Pseudomonadati</taxon>
        <taxon>Pseudomonadota</taxon>
        <taxon>Gammaproteobacteria</taxon>
        <taxon>Vibrionales</taxon>
        <taxon>Vibrionaceae</taxon>
        <taxon>Vibrio</taxon>
    </lineage>
</organism>
<feature type="domain" description="HTH lysR-type" evidence="5">
    <location>
        <begin position="1"/>
        <end position="45"/>
    </location>
</feature>
<dbReference type="EMBL" id="JAQLOI010000001">
    <property type="protein sequence ID" value="MDB1124496.1"/>
    <property type="molecule type" value="Genomic_DNA"/>
</dbReference>
<dbReference type="Gene3D" id="1.10.10.10">
    <property type="entry name" value="Winged helix-like DNA-binding domain superfamily/Winged helix DNA-binding domain"/>
    <property type="match status" value="1"/>
</dbReference>
<evidence type="ECO:0000259" key="5">
    <source>
        <dbReference type="PROSITE" id="PS50931"/>
    </source>
</evidence>
<dbReference type="Proteomes" id="UP001210678">
    <property type="component" value="Unassembled WGS sequence"/>
</dbReference>
<dbReference type="SUPFAM" id="SSF46785">
    <property type="entry name" value="Winged helix' DNA-binding domain"/>
    <property type="match status" value="1"/>
</dbReference>
<dbReference type="PANTHER" id="PTHR30126:SF4">
    <property type="entry name" value="LYSR FAMILY TRANSCRIPTIONAL REGULATOR"/>
    <property type="match status" value="1"/>
</dbReference>
<evidence type="ECO:0000256" key="4">
    <source>
        <dbReference type="ARBA" id="ARBA00023163"/>
    </source>
</evidence>
<protein>
    <submittedName>
        <fullName evidence="6">LysR family transcriptional regulator</fullName>
    </submittedName>
</protein>
<keyword evidence="7" id="KW-1185">Reference proteome</keyword>
<dbReference type="Pfam" id="PF00126">
    <property type="entry name" value="HTH_1"/>
    <property type="match status" value="1"/>
</dbReference>
<comment type="similarity">
    <text evidence="1">Belongs to the LysR transcriptional regulatory family.</text>
</comment>
<dbReference type="PANTHER" id="PTHR30126">
    <property type="entry name" value="HTH-TYPE TRANSCRIPTIONAL REGULATOR"/>
    <property type="match status" value="1"/>
</dbReference>
<dbReference type="Gene3D" id="3.40.190.290">
    <property type="match status" value="1"/>
</dbReference>
<reference evidence="6 7" key="1">
    <citation type="submission" date="2023-01" db="EMBL/GenBank/DDBJ databases">
        <title>Vibrio sp. KJ40-1 sp.nov, isolated from marine algae.</title>
        <authorList>
            <person name="Butt M."/>
            <person name="Kim J.M.J."/>
            <person name="Jeon C.O.C."/>
        </authorList>
    </citation>
    <scope>NUCLEOTIDE SEQUENCE [LARGE SCALE GENOMIC DNA]</scope>
    <source>
        <strain evidence="6 7">KJ40-1</strain>
    </source>
</reference>
<evidence type="ECO:0000256" key="3">
    <source>
        <dbReference type="ARBA" id="ARBA00023125"/>
    </source>
</evidence>
<dbReference type="RefSeq" id="WP_272138063.1">
    <property type="nucleotide sequence ID" value="NZ_JAQLOI010000001.1"/>
</dbReference>
<dbReference type="PROSITE" id="PS50931">
    <property type="entry name" value="HTH_LYSR"/>
    <property type="match status" value="1"/>
</dbReference>
<keyword evidence="3" id="KW-0238">DNA-binding</keyword>
<evidence type="ECO:0000313" key="7">
    <source>
        <dbReference type="Proteomes" id="UP001210678"/>
    </source>
</evidence>
<keyword evidence="2" id="KW-0805">Transcription regulation</keyword>
<evidence type="ECO:0000256" key="2">
    <source>
        <dbReference type="ARBA" id="ARBA00023015"/>
    </source>
</evidence>
<dbReference type="InterPro" id="IPR005119">
    <property type="entry name" value="LysR_subst-bd"/>
</dbReference>
<comment type="caution">
    <text evidence="6">The sequence shown here is derived from an EMBL/GenBank/DDBJ whole genome shotgun (WGS) entry which is preliminary data.</text>
</comment>
<sequence>MEKSFAAAAEELFRVPSAVSYTVKKLEEDLGVVIFDRSKRKAEFTPTGQLLLKHGRTILNATENLSTLVIQAESGWEPELRICIDNIMNCSPIYSLIGEFQKQYPHVEIRLVEEVFGGTFDALNSGRVDLAIGTAEDIDSIKYQYLDIGKINFVFAVAYDHPLTKLPRPITIEEVKKYPSVVVSDSSRNLPAKSSGIFEGQRRLTVPTVDKKIMSHVLGLGVGYLPLFRINQELDSGALVIIETSPATNRTNNVGIAWRKENSGKALKWFIERLINIKREAFIS</sequence>
<dbReference type="SUPFAM" id="SSF53850">
    <property type="entry name" value="Periplasmic binding protein-like II"/>
    <property type="match status" value="1"/>
</dbReference>
<gene>
    <name evidence="6" type="ORF">PGX00_12875</name>
</gene>
<dbReference type="InterPro" id="IPR000847">
    <property type="entry name" value="LysR_HTH_N"/>
</dbReference>
<accession>A0ABT4YSG3</accession>
<proteinExistence type="inferred from homology"/>
<evidence type="ECO:0000313" key="6">
    <source>
        <dbReference type="EMBL" id="MDB1124496.1"/>
    </source>
</evidence>
<evidence type="ECO:0000256" key="1">
    <source>
        <dbReference type="ARBA" id="ARBA00009437"/>
    </source>
</evidence>